<feature type="transmembrane region" description="Helical" evidence="1">
    <location>
        <begin position="6"/>
        <end position="27"/>
    </location>
</feature>
<feature type="non-terminal residue" evidence="2">
    <location>
        <position position="94"/>
    </location>
</feature>
<comment type="caution">
    <text evidence="2">The sequence shown here is derived from an EMBL/GenBank/DDBJ whole genome shotgun (WGS) entry which is preliminary data.</text>
</comment>
<evidence type="ECO:0000313" key="3">
    <source>
        <dbReference type="Proteomes" id="UP001596328"/>
    </source>
</evidence>
<dbReference type="Proteomes" id="UP001596328">
    <property type="component" value="Unassembled WGS sequence"/>
</dbReference>
<dbReference type="EMBL" id="JBHSWU010001582">
    <property type="protein sequence ID" value="MFC6726998.1"/>
    <property type="molecule type" value="Genomic_DNA"/>
</dbReference>
<proteinExistence type="predicted"/>
<reference evidence="2 3" key="1">
    <citation type="journal article" date="2019" name="Int. J. Syst. Evol. Microbiol.">
        <title>The Global Catalogue of Microorganisms (GCM) 10K type strain sequencing project: providing services to taxonomists for standard genome sequencing and annotation.</title>
        <authorList>
            <consortium name="The Broad Institute Genomics Platform"/>
            <consortium name="The Broad Institute Genome Sequencing Center for Infectious Disease"/>
            <person name="Wu L."/>
            <person name="Ma J."/>
        </authorList>
    </citation>
    <scope>NUCLEOTIDE SEQUENCE [LARGE SCALE GENOMIC DNA]</scope>
    <source>
        <strain evidence="2 3">NBRC 111368</strain>
    </source>
</reference>
<gene>
    <name evidence="2" type="ORF">ACFQE1_21980</name>
</gene>
<evidence type="ECO:0000313" key="2">
    <source>
        <dbReference type="EMBL" id="MFC6726998.1"/>
    </source>
</evidence>
<keyword evidence="3" id="KW-1185">Reference proteome</keyword>
<keyword evidence="1" id="KW-1133">Transmembrane helix</keyword>
<accession>A0ABD5S5P7</accession>
<sequence length="94" mass="9972">MALEPYFFAQLGLGVALVLVAVLPRIVSDWPVSLPVFSLALGYLLFSLPVGLPTPDPLAYGSVVEKLAELGVILALTGAGLKLDRRPGLRNWAS</sequence>
<organism evidence="2 3">
    <name type="scientific">Halobium palmae</name>
    <dbReference type="NCBI Taxonomy" id="1776492"/>
    <lineage>
        <taxon>Archaea</taxon>
        <taxon>Methanobacteriati</taxon>
        <taxon>Methanobacteriota</taxon>
        <taxon>Stenosarchaea group</taxon>
        <taxon>Halobacteria</taxon>
        <taxon>Halobacteriales</taxon>
        <taxon>Haloferacaceae</taxon>
        <taxon>Halobium</taxon>
    </lineage>
</organism>
<name>A0ABD5S5P7_9EURY</name>
<keyword evidence="1" id="KW-0812">Transmembrane</keyword>
<dbReference type="AlphaFoldDB" id="A0ABD5S5P7"/>
<protein>
    <submittedName>
        <fullName evidence="2">Sodium:proton antiporter</fullName>
    </submittedName>
</protein>
<evidence type="ECO:0000256" key="1">
    <source>
        <dbReference type="SAM" id="Phobius"/>
    </source>
</evidence>
<keyword evidence="1" id="KW-0472">Membrane</keyword>
<feature type="transmembrane region" description="Helical" evidence="1">
    <location>
        <begin position="34"/>
        <end position="52"/>
    </location>
</feature>